<proteinExistence type="predicted"/>
<evidence type="ECO:0000313" key="2">
    <source>
        <dbReference type="Proteomes" id="UP000194236"/>
    </source>
</evidence>
<keyword evidence="2" id="KW-1185">Reference proteome</keyword>
<comment type="caution">
    <text evidence="1">The sequence shown here is derived from an EMBL/GenBank/DDBJ whole genome shotgun (WGS) entry which is preliminary data.</text>
</comment>
<accession>A0A1Y3B989</accession>
<protein>
    <submittedName>
        <fullName evidence="1">Uncharacterized protein</fullName>
    </submittedName>
</protein>
<dbReference type="Proteomes" id="UP000194236">
    <property type="component" value="Unassembled WGS sequence"/>
</dbReference>
<dbReference type="EMBL" id="MUJZ01032532">
    <property type="protein sequence ID" value="OTF77440.1"/>
    <property type="molecule type" value="Genomic_DNA"/>
</dbReference>
<reference evidence="1 2" key="1">
    <citation type="submission" date="2017-03" db="EMBL/GenBank/DDBJ databases">
        <title>Genome Survey of Euroglyphus maynei.</title>
        <authorList>
            <person name="Arlian L.G."/>
            <person name="Morgan M.S."/>
            <person name="Rider S.D."/>
        </authorList>
    </citation>
    <scope>NUCLEOTIDE SEQUENCE [LARGE SCALE GENOMIC DNA]</scope>
    <source>
        <strain evidence="1">Arlian Lab</strain>
        <tissue evidence="1">Whole body</tissue>
    </source>
</reference>
<sequence>MADNVVVTVCCRESGIRLAGKFAELILTILVMPEVPVGVMIKFFGKLITADLALALLLNMPKRVAVVAHD</sequence>
<dbReference type="AlphaFoldDB" id="A0A1Y3B989"/>
<organism evidence="1 2">
    <name type="scientific">Euroglyphus maynei</name>
    <name type="common">Mayne's house dust mite</name>
    <dbReference type="NCBI Taxonomy" id="6958"/>
    <lineage>
        <taxon>Eukaryota</taxon>
        <taxon>Metazoa</taxon>
        <taxon>Ecdysozoa</taxon>
        <taxon>Arthropoda</taxon>
        <taxon>Chelicerata</taxon>
        <taxon>Arachnida</taxon>
        <taxon>Acari</taxon>
        <taxon>Acariformes</taxon>
        <taxon>Sarcoptiformes</taxon>
        <taxon>Astigmata</taxon>
        <taxon>Psoroptidia</taxon>
        <taxon>Analgoidea</taxon>
        <taxon>Pyroglyphidae</taxon>
        <taxon>Pyroglyphinae</taxon>
        <taxon>Euroglyphus</taxon>
    </lineage>
</organism>
<evidence type="ECO:0000313" key="1">
    <source>
        <dbReference type="EMBL" id="OTF77440.1"/>
    </source>
</evidence>
<gene>
    <name evidence="1" type="ORF">BLA29_003189</name>
</gene>
<name>A0A1Y3B989_EURMA</name>